<feature type="compositionally biased region" description="Low complexity" evidence="1">
    <location>
        <begin position="296"/>
        <end position="312"/>
    </location>
</feature>
<evidence type="ECO:0000256" key="1">
    <source>
        <dbReference type="SAM" id="MobiDB-lite"/>
    </source>
</evidence>
<dbReference type="Proteomes" id="UP001595824">
    <property type="component" value="Unassembled WGS sequence"/>
</dbReference>
<feature type="compositionally biased region" description="Basic and acidic residues" evidence="1">
    <location>
        <begin position="779"/>
        <end position="791"/>
    </location>
</feature>
<feature type="compositionally biased region" description="Low complexity" evidence="1">
    <location>
        <begin position="690"/>
        <end position="706"/>
    </location>
</feature>
<feature type="compositionally biased region" description="Low complexity" evidence="1">
    <location>
        <begin position="338"/>
        <end position="348"/>
    </location>
</feature>
<name>A0ABV8TJI8_9ACTN</name>
<accession>A0ABV8TJI8</accession>
<feature type="compositionally biased region" description="Low complexity" evidence="1">
    <location>
        <begin position="478"/>
        <end position="491"/>
    </location>
</feature>
<feature type="compositionally biased region" description="Low complexity" evidence="1">
    <location>
        <begin position="425"/>
        <end position="434"/>
    </location>
</feature>
<sequence length="1001" mass="103076">MVDINDAIAEWLTRVLREIGDPNFLAHHGQELEAQAQRIRALHDQLEDAAGKAAWEGPDAPVYTQAVGGHLDLMDHTAGLLEATGQQAQEHANKTWLIVKQVIGLILEILEILAVGMALSWLGGFALDWMWEQILPLMEGVLSALARFRGYLAEFTEFLRVVGGGLGRTGERIGEGLGKLTESFFVDVAPAQLRAYPGFYVSLAVPKLLSGRPVDWKGNAWQLAVFFGFDTGLGLAEGVLENTAFGAGVKNFITGEKAADDAAAAAGKETAGAAKAQAKEPGPDATTAPARPSEASGPGTVTSDTSGSVTGTALREEPPVVPQPRPETGGTPGPGGPMPESSGTIRVPAPRPEPAPAPEVTLPHVPREADAPAPPSPRPADAGLPKERGPQDVAPPGTRRASQDAQSGPKEEIPPADLAPPPAGRPAGEGTAPPVRDTQGTTGAVPPERPQTPVAPRGTTEAPALAKDTPVGAGRADATAPAPGAERPAAGSGRGTTAEPARTATPGQEGTRPSPAPSSESAAPDGPRLTTESRAGTPDTPPSRPEAVRTESVRTESVPRPAEPPAASSGRAVDPAEVAPGRATVPTVSDTSATAKGASAPTSADSAVAARDIRTEASGPVREQRPQTHAESGKEVSAGTSNAAAPARSTGVRPQPERMSSEGAGVPREASGTADAVREASPVRTVETRPPSAAAAPGESAATSASRAEEVEAILSPRPVDAAGKTGRPSEGASPAASPRPSAETPIGEPVPEPASVRPAVPLRTESTESPVGSTSAKPGEEPAVRAEPSRMSESAGTGPREIGPESRPASPQPSAQRPGVVKEPQADRPSTADGGAPAAPKPEASAVPEGQSARSAEDSASSASAEPKPWEKWESYKGQKFREALYSGLKEGFNVTAGNLMTDGVVQHITGVRLTGGEWAFEFLGGALATARHGLYKGIWAGERWAFRNQREGDPAVRRWLSEAPIAWAYYSMYLTAKDAVKSGVFGDPLYTELNPAPVR</sequence>
<keyword evidence="3" id="KW-1185">Reference proteome</keyword>
<proteinExistence type="predicted"/>
<feature type="compositionally biased region" description="Low complexity" evidence="1">
    <location>
        <begin position="727"/>
        <end position="744"/>
    </location>
</feature>
<dbReference type="RefSeq" id="WP_381741916.1">
    <property type="nucleotide sequence ID" value="NZ_JBHSDP010000024.1"/>
</dbReference>
<comment type="caution">
    <text evidence="2">The sequence shown here is derived from an EMBL/GenBank/DDBJ whole genome shotgun (WGS) entry which is preliminary data.</text>
</comment>
<feature type="compositionally biased region" description="Basic and acidic residues" evidence="1">
    <location>
        <begin position="622"/>
        <end position="634"/>
    </location>
</feature>
<feature type="compositionally biased region" description="Polar residues" evidence="1">
    <location>
        <begin position="768"/>
        <end position="777"/>
    </location>
</feature>
<feature type="compositionally biased region" description="Polar residues" evidence="1">
    <location>
        <begin position="586"/>
        <end position="605"/>
    </location>
</feature>
<protein>
    <submittedName>
        <fullName evidence="2">Uncharacterized protein</fullName>
    </submittedName>
</protein>
<gene>
    <name evidence="2" type="ORF">ACFPC0_24305</name>
</gene>
<organism evidence="2 3">
    <name type="scientific">Streptomyces andamanensis</name>
    <dbReference type="NCBI Taxonomy" id="1565035"/>
    <lineage>
        <taxon>Bacteria</taxon>
        <taxon>Bacillati</taxon>
        <taxon>Actinomycetota</taxon>
        <taxon>Actinomycetes</taxon>
        <taxon>Kitasatosporales</taxon>
        <taxon>Streptomycetaceae</taxon>
        <taxon>Streptomyces</taxon>
    </lineage>
</organism>
<evidence type="ECO:0000313" key="3">
    <source>
        <dbReference type="Proteomes" id="UP001595824"/>
    </source>
</evidence>
<reference evidence="3" key="1">
    <citation type="journal article" date="2019" name="Int. J. Syst. Evol. Microbiol.">
        <title>The Global Catalogue of Microorganisms (GCM) 10K type strain sequencing project: providing services to taxonomists for standard genome sequencing and annotation.</title>
        <authorList>
            <consortium name="The Broad Institute Genomics Platform"/>
            <consortium name="The Broad Institute Genome Sequencing Center for Infectious Disease"/>
            <person name="Wu L."/>
            <person name="Ma J."/>
        </authorList>
    </citation>
    <scope>NUCLEOTIDE SEQUENCE [LARGE SCALE GENOMIC DNA]</scope>
    <source>
        <strain evidence="3">PCU 347</strain>
    </source>
</reference>
<feature type="compositionally biased region" description="Low complexity" evidence="1">
    <location>
        <begin position="853"/>
        <end position="866"/>
    </location>
</feature>
<evidence type="ECO:0000313" key="2">
    <source>
        <dbReference type="EMBL" id="MFC4330854.1"/>
    </source>
</evidence>
<dbReference type="EMBL" id="JBHSDP010000024">
    <property type="protein sequence ID" value="MFC4330854.1"/>
    <property type="molecule type" value="Genomic_DNA"/>
</dbReference>
<feature type="region of interest" description="Disordered" evidence="1">
    <location>
        <begin position="270"/>
        <end position="871"/>
    </location>
</feature>